<keyword evidence="7 15" id="KW-0408">Iron</keyword>
<feature type="domain" description="Dihydroxy-acid/6-phosphogluconate dehydratase N-terminal" evidence="16">
    <location>
        <begin position="34"/>
        <end position="359"/>
    </location>
</feature>
<evidence type="ECO:0000256" key="11">
    <source>
        <dbReference type="ARBA" id="ARBA00029304"/>
    </source>
</evidence>
<evidence type="ECO:0000256" key="3">
    <source>
        <dbReference type="ARBA" id="ARBA00022605"/>
    </source>
</evidence>
<evidence type="ECO:0000256" key="5">
    <source>
        <dbReference type="ARBA" id="ARBA00022723"/>
    </source>
</evidence>
<dbReference type="InterPro" id="IPR000581">
    <property type="entry name" value="ILV_EDD_N"/>
</dbReference>
<dbReference type="InterPro" id="IPR056740">
    <property type="entry name" value="ILV_EDD_C"/>
</dbReference>
<feature type="binding site" description="via carbamate group" evidence="15">
    <location>
        <position position="124"/>
    </location>
    <ligand>
        <name>Mg(2+)</name>
        <dbReference type="ChEBI" id="CHEBI:18420"/>
    </ligand>
</feature>
<comment type="similarity">
    <text evidence="2 15">Belongs to the IlvD/Edd family.</text>
</comment>
<dbReference type="GO" id="GO:0009099">
    <property type="term" value="P:L-valine biosynthetic process"/>
    <property type="evidence" value="ECO:0007669"/>
    <property type="project" value="UniProtKB-UniRule"/>
</dbReference>
<evidence type="ECO:0000313" key="18">
    <source>
        <dbReference type="EMBL" id="KAA0976224.1"/>
    </source>
</evidence>
<dbReference type="NCBIfam" id="NF009103">
    <property type="entry name" value="PRK12448.1"/>
    <property type="match status" value="1"/>
</dbReference>
<comment type="cofactor">
    <cofactor evidence="1 15">
        <name>Mg(2+)</name>
        <dbReference type="ChEBI" id="CHEBI:18420"/>
    </cofactor>
</comment>
<dbReference type="PROSITE" id="PS00886">
    <property type="entry name" value="ILVD_EDD_1"/>
    <property type="match status" value="1"/>
</dbReference>
<keyword evidence="5 15" id="KW-0479">Metal-binding</keyword>
<comment type="caution">
    <text evidence="18">The sequence shown here is derived from an EMBL/GenBank/DDBJ whole genome shotgun (WGS) entry which is preliminary data.</text>
</comment>
<protein>
    <recommendedName>
        <fullName evidence="14 15">Dihydroxy-acid dehydratase</fullName>
        <shortName evidence="15">DAD</shortName>
        <ecNumber evidence="14 15">4.2.1.9</ecNumber>
    </recommendedName>
</protein>
<dbReference type="InterPro" id="IPR004404">
    <property type="entry name" value="DihydroxyA_deHydtase"/>
</dbReference>
<reference evidence="18 19" key="1">
    <citation type="submission" date="2019-07" db="EMBL/GenBank/DDBJ databases">
        <title>Analysis of the biochemical properties, biological activity and biotechnological potential of siderophores and biosurfactants produced by Antarctic psychrotolerant bacteria.</title>
        <authorList>
            <person name="Styczynski M."/>
            <person name="Krucon T."/>
            <person name="Decewicz P."/>
            <person name="Dziewit L."/>
        </authorList>
    </citation>
    <scope>NUCLEOTIDE SEQUENCE [LARGE SCALE GENOMIC DNA]</scope>
    <source>
        <strain evidence="18 19">ANT_H27</strain>
    </source>
</reference>
<comment type="catalytic activity">
    <reaction evidence="15">
        <text>(2R,3R)-2,3-dihydroxy-3-methylpentanoate = (S)-3-methyl-2-oxopentanoate + H2O</text>
        <dbReference type="Rhea" id="RHEA:27694"/>
        <dbReference type="ChEBI" id="CHEBI:15377"/>
        <dbReference type="ChEBI" id="CHEBI:35146"/>
        <dbReference type="ChEBI" id="CHEBI:49258"/>
        <dbReference type="EC" id="4.2.1.9"/>
    </reaction>
</comment>
<evidence type="ECO:0000256" key="15">
    <source>
        <dbReference type="HAMAP-Rule" id="MF_00012"/>
    </source>
</evidence>
<evidence type="ECO:0000259" key="16">
    <source>
        <dbReference type="Pfam" id="PF00920"/>
    </source>
</evidence>
<dbReference type="InterPro" id="IPR020558">
    <property type="entry name" value="DiOHA_6PGluconate_deHydtase_CS"/>
</dbReference>
<evidence type="ECO:0000313" key="19">
    <source>
        <dbReference type="Proteomes" id="UP000323856"/>
    </source>
</evidence>
<evidence type="ECO:0000259" key="17">
    <source>
        <dbReference type="Pfam" id="PF24877"/>
    </source>
</evidence>
<dbReference type="Gene3D" id="3.50.30.80">
    <property type="entry name" value="IlvD/EDD C-terminal domain-like"/>
    <property type="match status" value="1"/>
</dbReference>
<comment type="function">
    <text evidence="15">Functions in the biosynthesis of branched-chain amino acids. Catalyzes the dehydration of (2R,3R)-2,3-dihydroxy-3-methylpentanoate (2,3-dihydroxy-3-methylvalerate) into 2-oxo-3-methylpentanoate (2-oxo-3-methylvalerate) and of (2R)-2,3-dihydroxy-3-methylbutanoate (2,3-dihydroxyisovalerate) into 2-oxo-3-methylbutanoate (2-oxoisovalerate), the penultimate precursor to L-isoleucine and L-valine, respectively.</text>
</comment>
<evidence type="ECO:0000256" key="7">
    <source>
        <dbReference type="ARBA" id="ARBA00023004"/>
    </source>
</evidence>
<keyword evidence="9 15" id="KW-0456">Lyase</keyword>
<evidence type="ECO:0000256" key="2">
    <source>
        <dbReference type="ARBA" id="ARBA00006486"/>
    </source>
</evidence>
<dbReference type="NCBIfam" id="TIGR00110">
    <property type="entry name" value="ilvD"/>
    <property type="match status" value="1"/>
</dbReference>
<comment type="pathway">
    <text evidence="12 15">Amino-acid biosynthesis; L-valine biosynthesis; L-valine from pyruvate: step 3/4.</text>
</comment>
<dbReference type="Pfam" id="PF00920">
    <property type="entry name" value="ILVD_EDD_N"/>
    <property type="match status" value="1"/>
</dbReference>
<dbReference type="FunFam" id="3.50.30.80:FF:000001">
    <property type="entry name" value="Dihydroxy-acid dehydratase"/>
    <property type="match status" value="1"/>
</dbReference>
<sequence length="622" mass="65754">MPELRSRTVTHGRNMVGARALLRAAGVKGSDFGKPIIAVANSFTEFVPGHTHLQPVGRIVSDAILEAGGIPREFNTIAVDDGIAMGHGGMLYSLPSRDLIADSVEYMVNAHCADALICISNCDKITPGMMMAAMRLNIPTVFVSGGPMEGGTAVLVDGTVRKRLNLISAIADAVNDSVSDEDLLRVEEAACPTCGSCSGMFTANSMNCLTEALGLALPGNGTTLATHTARKDLYEDAGRAIVDITKSYYFDDDVSVLPRAIANRPAFENAMTMDIAMGGSSNTILHLLAAAQEAELDFTLDDIDEISRRTPCLTKVAPNGDYLVEDVHRAGGIPAILGELDRGGMLNHNVRSIHSTELRSWLDDWDIRGGKATDTATELFHAAPGCVRSAEAFSQSERWDTLDLDAANGCIHSMEHAHSVEGGLAVLRGNISLDGCVVKTAGVDESIFRFSGPAVVFESQDDAVTAILSKEIVPGDVVVIRYEGPRGGPGMQEMLYPTSFLKGLGLGAKCALITDGRFSGGTSGLSIGHISPEAAAGGAIALVENGDTISIDIPARSITLEVTDQELARRRDVLESSIGYQPRDRDRVVSPALRAYAAFAQSADKGAVRHVPLLNQPSGVLA</sequence>
<evidence type="ECO:0000256" key="8">
    <source>
        <dbReference type="ARBA" id="ARBA00023014"/>
    </source>
</evidence>
<evidence type="ECO:0000256" key="6">
    <source>
        <dbReference type="ARBA" id="ARBA00022842"/>
    </source>
</evidence>
<dbReference type="GO" id="GO:0005829">
    <property type="term" value="C:cytosol"/>
    <property type="evidence" value="ECO:0007669"/>
    <property type="project" value="TreeGrafter"/>
</dbReference>
<keyword evidence="8 15" id="KW-0411">Iron-sulfur</keyword>
<dbReference type="InterPro" id="IPR037237">
    <property type="entry name" value="IlvD/EDD_N"/>
</dbReference>
<dbReference type="AlphaFoldDB" id="A0A5B0EB21"/>
<feature type="modified residue" description="N6-carboxylysine" evidence="15">
    <location>
        <position position="124"/>
    </location>
</feature>
<evidence type="ECO:0000256" key="1">
    <source>
        <dbReference type="ARBA" id="ARBA00001946"/>
    </source>
</evidence>
<comment type="caution">
    <text evidence="15">Lacks conserved residue(s) required for the propagation of feature annotation.</text>
</comment>
<evidence type="ECO:0000256" key="13">
    <source>
        <dbReference type="ARBA" id="ARBA00029437"/>
    </source>
</evidence>
<dbReference type="SUPFAM" id="SSF52016">
    <property type="entry name" value="LeuD/IlvD-like"/>
    <property type="match status" value="1"/>
</dbReference>
<dbReference type="RefSeq" id="WP_043474357.1">
    <property type="nucleotide sequence ID" value="NZ_VOBL01000011.1"/>
</dbReference>
<keyword evidence="6 15" id="KW-0460">Magnesium</keyword>
<feature type="binding site" evidence="15">
    <location>
        <position position="493"/>
    </location>
    <ligand>
        <name>Mg(2+)</name>
        <dbReference type="ChEBI" id="CHEBI:18420"/>
    </ligand>
</feature>
<evidence type="ECO:0000256" key="12">
    <source>
        <dbReference type="ARBA" id="ARBA00029436"/>
    </source>
</evidence>
<dbReference type="Pfam" id="PF24877">
    <property type="entry name" value="ILV_EDD_C"/>
    <property type="match status" value="1"/>
</dbReference>
<dbReference type="GO" id="GO:0004160">
    <property type="term" value="F:dihydroxy-acid dehydratase activity"/>
    <property type="evidence" value="ECO:0007669"/>
    <property type="project" value="UniProtKB-UniRule"/>
</dbReference>
<feature type="binding site" evidence="15">
    <location>
        <position position="123"/>
    </location>
    <ligand>
        <name>Mg(2+)</name>
        <dbReference type="ChEBI" id="CHEBI:18420"/>
    </ligand>
</feature>
<dbReference type="GO" id="GO:0000287">
    <property type="term" value="F:magnesium ion binding"/>
    <property type="evidence" value="ECO:0007669"/>
    <property type="project" value="UniProtKB-UniRule"/>
</dbReference>
<evidence type="ECO:0000256" key="14">
    <source>
        <dbReference type="ARBA" id="ARBA00029490"/>
    </source>
</evidence>
<comment type="pathway">
    <text evidence="13 15">Amino-acid biosynthesis; L-isoleucine biosynthesis; L-isoleucine from 2-oxobutanoate: step 3/4.</text>
</comment>
<dbReference type="EC" id="4.2.1.9" evidence="14 15"/>
<evidence type="ECO:0000256" key="10">
    <source>
        <dbReference type="ARBA" id="ARBA00023304"/>
    </source>
</evidence>
<organism evidence="18 19">
    <name type="scientific">Paeniglutamicibacter gangotriensis</name>
    <dbReference type="NCBI Taxonomy" id="254787"/>
    <lineage>
        <taxon>Bacteria</taxon>
        <taxon>Bacillati</taxon>
        <taxon>Actinomycetota</taxon>
        <taxon>Actinomycetes</taxon>
        <taxon>Micrococcales</taxon>
        <taxon>Micrococcaceae</taxon>
        <taxon>Paeniglutamicibacter</taxon>
    </lineage>
</organism>
<name>A0A5B0EB21_9MICC</name>
<dbReference type="InterPro" id="IPR042096">
    <property type="entry name" value="Dihydro-acid_dehy_C"/>
</dbReference>
<feature type="active site" description="Proton acceptor" evidence="15">
    <location>
        <position position="519"/>
    </location>
</feature>
<evidence type="ECO:0000256" key="9">
    <source>
        <dbReference type="ARBA" id="ARBA00023239"/>
    </source>
</evidence>
<dbReference type="EMBL" id="VOBL01000011">
    <property type="protein sequence ID" value="KAA0976224.1"/>
    <property type="molecule type" value="Genomic_DNA"/>
</dbReference>
<dbReference type="PANTHER" id="PTHR43661:SF3">
    <property type="entry name" value="D-XYLONATE DEHYDRATASE YAGF-RELATED"/>
    <property type="match status" value="1"/>
</dbReference>
<comment type="subunit">
    <text evidence="15">Homodimer.</text>
</comment>
<keyword evidence="3 15" id="KW-0028">Amino-acid biosynthesis</keyword>
<dbReference type="Proteomes" id="UP000323856">
    <property type="component" value="Unassembled WGS sequence"/>
</dbReference>
<keyword evidence="4 15" id="KW-0001">2Fe-2S</keyword>
<dbReference type="GO" id="GO:0051537">
    <property type="term" value="F:2 iron, 2 sulfur cluster binding"/>
    <property type="evidence" value="ECO:0007669"/>
    <property type="project" value="UniProtKB-UniRule"/>
</dbReference>
<dbReference type="HAMAP" id="MF_00012">
    <property type="entry name" value="IlvD"/>
    <property type="match status" value="1"/>
</dbReference>
<dbReference type="GO" id="GO:0009097">
    <property type="term" value="P:isoleucine biosynthetic process"/>
    <property type="evidence" value="ECO:0007669"/>
    <property type="project" value="UniProtKB-UniRule"/>
</dbReference>
<dbReference type="UniPathway" id="UPA00049">
    <property type="reaction ID" value="UER00061"/>
</dbReference>
<keyword evidence="10 15" id="KW-0100">Branched-chain amino acid biosynthesis</keyword>
<dbReference type="PROSITE" id="PS00887">
    <property type="entry name" value="ILVD_EDD_2"/>
    <property type="match status" value="1"/>
</dbReference>
<dbReference type="SUPFAM" id="SSF143975">
    <property type="entry name" value="IlvD/EDD N-terminal domain-like"/>
    <property type="match status" value="1"/>
</dbReference>
<proteinExistence type="inferred from homology"/>
<gene>
    <name evidence="15 18" type="primary">ilvD</name>
    <name evidence="18" type="ORF">FQ154_11560</name>
</gene>
<dbReference type="PANTHER" id="PTHR43661">
    <property type="entry name" value="D-XYLONATE DEHYDRATASE"/>
    <property type="match status" value="1"/>
</dbReference>
<feature type="domain" description="Dihydroxy-acid/6-phosphogluconate dehydratase C-terminal" evidence="17">
    <location>
        <begin position="410"/>
        <end position="607"/>
    </location>
</feature>
<evidence type="ECO:0000256" key="4">
    <source>
        <dbReference type="ARBA" id="ARBA00022714"/>
    </source>
</evidence>
<comment type="cofactor">
    <cofactor evidence="15">
        <name>[2Fe-2S] cluster</name>
        <dbReference type="ChEBI" id="CHEBI:190135"/>
    </cofactor>
    <text evidence="15">Binds 1 [2Fe-2S] cluster per subunit. This cluster acts as a Lewis acid cofactor.</text>
</comment>
<feature type="binding site" evidence="15">
    <location>
        <position position="81"/>
    </location>
    <ligand>
        <name>Mg(2+)</name>
        <dbReference type="ChEBI" id="CHEBI:18420"/>
    </ligand>
</feature>
<comment type="catalytic activity">
    <reaction evidence="11">
        <text>(2R)-2,3-dihydroxy-3-methylbutanoate = 3-methyl-2-oxobutanoate + H2O</text>
        <dbReference type="Rhea" id="RHEA:24809"/>
        <dbReference type="ChEBI" id="CHEBI:11851"/>
        <dbReference type="ChEBI" id="CHEBI:15377"/>
        <dbReference type="ChEBI" id="CHEBI:49072"/>
        <dbReference type="EC" id="4.2.1.9"/>
    </reaction>
    <physiologicalReaction direction="left-to-right" evidence="11">
        <dbReference type="Rhea" id="RHEA:24810"/>
    </physiologicalReaction>
</comment>
<dbReference type="OrthoDB" id="9807077at2"/>
<dbReference type="UniPathway" id="UPA00047">
    <property type="reaction ID" value="UER00057"/>
</dbReference>
<accession>A0A5B0EB21</accession>